<feature type="region of interest" description="Disordered" evidence="1">
    <location>
        <begin position="98"/>
        <end position="206"/>
    </location>
</feature>
<feature type="compositionally biased region" description="Low complexity" evidence="1">
    <location>
        <begin position="9"/>
        <end position="45"/>
    </location>
</feature>
<keyword evidence="3" id="KW-1185">Reference proteome</keyword>
<feature type="compositionally biased region" description="Basic residues" evidence="1">
    <location>
        <begin position="170"/>
        <end position="181"/>
    </location>
</feature>
<sequence>MKHLRRNRSTSISTPSASSSNNPPSVSVSAPAPLSARAAATAAAERTSHETPLYARFAGARRAPDGSGPALKPLVSGPLALAPRKVVQVQAQVSVAAPVSAPGPVQAPAMKQQKSSGSEGRERNPRGEMDKTKERAEMSRDKQLKVRDEAHAERRHRALRREHERGRAGTARHARRRRPRPAPRAESDAQAGGHRDDLRFGLLVAA</sequence>
<dbReference type="EMBL" id="JAPEVG010000553">
    <property type="protein sequence ID" value="KAJ8457516.1"/>
    <property type="molecule type" value="Genomic_DNA"/>
</dbReference>
<proteinExistence type="predicted"/>
<dbReference type="Proteomes" id="UP001215151">
    <property type="component" value="Unassembled WGS sequence"/>
</dbReference>
<organism evidence="2 3">
    <name type="scientific">Trametes cubensis</name>
    <dbReference type="NCBI Taxonomy" id="1111947"/>
    <lineage>
        <taxon>Eukaryota</taxon>
        <taxon>Fungi</taxon>
        <taxon>Dikarya</taxon>
        <taxon>Basidiomycota</taxon>
        <taxon>Agaricomycotina</taxon>
        <taxon>Agaricomycetes</taxon>
        <taxon>Polyporales</taxon>
        <taxon>Polyporaceae</taxon>
        <taxon>Trametes</taxon>
    </lineage>
</organism>
<evidence type="ECO:0000313" key="2">
    <source>
        <dbReference type="EMBL" id="KAJ8457516.1"/>
    </source>
</evidence>
<comment type="caution">
    <text evidence="2">The sequence shown here is derived from an EMBL/GenBank/DDBJ whole genome shotgun (WGS) entry which is preliminary data.</text>
</comment>
<feature type="compositionally biased region" description="Basic and acidic residues" evidence="1">
    <location>
        <begin position="119"/>
        <end position="152"/>
    </location>
</feature>
<reference evidence="2" key="1">
    <citation type="submission" date="2022-11" db="EMBL/GenBank/DDBJ databases">
        <title>Genome Sequence of Cubamyces cubensis.</title>
        <authorList>
            <person name="Buettner E."/>
        </authorList>
    </citation>
    <scope>NUCLEOTIDE SEQUENCE</scope>
    <source>
        <strain evidence="2">MPL-01</strain>
    </source>
</reference>
<feature type="compositionally biased region" description="Low complexity" evidence="1">
    <location>
        <begin position="98"/>
        <end position="109"/>
    </location>
</feature>
<protein>
    <submittedName>
        <fullName evidence="2">Uncharacterized protein</fullName>
    </submittedName>
</protein>
<evidence type="ECO:0000256" key="1">
    <source>
        <dbReference type="SAM" id="MobiDB-lite"/>
    </source>
</evidence>
<evidence type="ECO:0000313" key="3">
    <source>
        <dbReference type="Proteomes" id="UP001215151"/>
    </source>
</evidence>
<gene>
    <name evidence="2" type="ORF">ONZ51_g11486</name>
</gene>
<accession>A0AAD7TKA2</accession>
<name>A0AAD7TKA2_9APHY</name>
<dbReference type="AlphaFoldDB" id="A0AAD7TKA2"/>
<feature type="compositionally biased region" description="Basic and acidic residues" evidence="1">
    <location>
        <begin position="183"/>
        <end position="199"/>
    </location>
</feature>
<feature type="region of interest" description="Disordered" evidence="1">
    <location>
        <begin position="1"/>
        <end position="75"/>
    </location>
</feature>